<dbReference type="OrthoDB" id="6780328at2759"/>
<evidence type="ECO:0000256" key="1">
    <source>
        <dbReference type="RuleBase" id="RU363044"/>
    </source>
</evidence>
<dbReference type="GO" id="GO:0006281">
    <property type="term" value="P:DNA repair"/>
    <property type="evidence" value="ECO:0007669"/>
    <property type="project" value="UniProtKB-KW"/>
</dbReference>
<keyword evidence="1" id="KW-0227">DNA damage</keyword>
<dbReference type="GO" id="GO:0006310">
    <property type="term" value="P:DNA recombination"/>
    <property type="evidence" value="ECO:0007669"/>
    <property type="project" value="UniProtKB-KW"/>
</dbReference>
<proteinExistence type="inferred from homology"/>
<organism evidence="4 5">
    <name type="scientific">Phaedon cochleariae</name>
    <name type="common">Mustard beetle</name>
    <dbReference type="NCBI Taxonomy" id="80249"/>
    <lineage>
        <taxon>Eukaryota</taxon>
        <taxon>Metazoa</taxon>
        <taxon>Ecdysozoa</taxon>
        <taxon>Arthropoda</taxon>
        <taxon>Hexapoda</taxon>
        <taxon>Insecta</taxon>
        <taxon>Pterygota</taxon>
        <taxon>Neoptera</taxon>
        <taxon>Endopterygota</taxon>
        <taxon>Coleoptera</taxon>
        <taxon>Polyphaga</taxon>
        <taxon>Cucujiformia</taxon>
        <taxon>Chrysomeloidea</taxon>
        <taxon>Chrysomelidae</taxon>
        <taxon>Chrysomelinae</taxon>
        <taxon>Chrysomelini</taxon>
        <taxon>Phaedon</taxon>
    </lineage>
</organism>
<dbReference type="GO" id="GO:0043139">
    <property type="term" value="F:5'-3' DNA helicase activity"/>
    <property type="evidence" value="ECO:0007669"/>
    <property type="project" value="UniProtKB-EC"/>
</dbReference>
<keyword evidence="1" id="KW-0233">DNA recombination</keyword>
<keyword evidence="1" id="KW-0378">Hydrolase</keyword>
<name>A0A9N9SI95_PHACE</name>
<feature type="domain" description="DNA helicase Pif1-like DEAD-box helicase" evidence="3">
    <location>
        <begin position="75"/>
        <end position="129"/>
    </location>
</feature>
<dbReference type="PANTHER" id="PTHR10492">
    <property type="match status" value="1"/>
</dbReference>
<keyword evidence="1" id="KW-0067">ATP-binding</keyword>
<dbReference type="Proteomes" id="UP001153737">
    <property type="component" value="Chromosome 4"/>
</dbReference>
<feature type="region of interest" description="Disordered" evidence="2">
    <location>
        <begin position="1"/>
        <end position="21"/>
    </location>
</feature>
<dbReference type="AlphaFoldDB" id="A0A9N9SI95"/>
<gene>
    <name evidence="4" type="ORF">PHAECO_LOCUS7795</name>
</gene>
<evidence type="ECO:0000256" key="2">
    <source>
        <dbReference type="SAM" id="MobiDB-lite"/>
    </source>
</evidence>
<evidence type="ECO:0000313" key="4">
    <source>
        <dbReference type="EMBL" id="CAG9820702.1"/>
    </source>
</evidence>
<keyword evidence="1" id="KW-0234">DNA repair</keyword>
<reference evidence="4" key="1">
    <citation type="submission" date="2022-01" db="EMBL/GenBank/DDBJ databases">
        <authorList>
            <person name="King R."/>
        </authorList>
    </citation>
    <scope>NUCLEOTIDE SEQUENCE</scope>
</reference>
<evidence type="ECO:0000313" key="5">
    <source>
        <dbReference type="Proteomes" id="UP001153737"/>
    </source>
</evidence>
<accession>A0A9N9SI95</accession>
<dbReference type="InterPro" id="IPR010285">
    <property type="entry name" value="DNA_helicase_pif1-like_DEAD"/>
</dbReference>
<dbReference type="EC" id="5.6.2.3" evidence="1"/>
<keyword evidence="1" id="KW-0547">Nucleotide-binding</keyword>
<sequence length="129" mass="14578">MITATTTTTTTTNTDKINSPHNLFSIDGPGGTDKTFLYNCIIGKVRHDLAKYYCTFCIQTTFEIIRDVPGYPIESTKAQVIRESPIILWDEAPMSPRLVIEAVERYLRDLMDTPETPIRGNIVVFGEDF</sequence>
<dbReference type="GO" id="GO:0005524">
    <property type="term" value="F:ATP binding"/>
    <property type="evidence" value="ECO:0007669"/>
    <property type="project" value="UniProtKB-KW"/>
</dbReference>
<dbReference type="GO" id="GO:0000723">
    <property type="term" value="P:telomere maintenance"/>
    <property type="evidence" value="ECO:0007669"/>
    <property type="project" value="InterPro"/>
</dbReference>
<feature type="compositionally biased region" description="Low complexity" evidence="2">
    <location>
        <begin position="1"/>
        <end position="14"/>
    </location>
</feature>
<dbReference type="Pfam" id="PF05970">
    <property type="entry name" value="PIF1"/>
    <property type="match status" value="1"/>
</dbReference>
<dbReference type="GO" id="GO:0016787">
    <property type="term" value="F:hydrolase activity"/>
    <property type="evidence" value="ECO:0007669"/>
    <property type="project" value="UniProtKB-KW"/>
</dbReference>
<comment type="catalytic activity">
    <reaction evidence="1">
        <text>ATP + H2O = ADP + phosphate + H(+)</text>
        <dbReference type="Rhea" id="RHEA:13065"/>
        <dbReference type="ChEBI" id="CHEBI:15377"/>
        <dbReference type="ChEBI" id="CHEBI:15378"/>
        <dbReference type="ChEBI" id="CHEBI:30616"/>
        <dbReference type="ChEBI" id="CHEBI:43474"/>
        <dbReference type="ChEBI" id="CHEBI:456216"/>
        <dbReference type="EC" id="5.6.2.3"/>
    </reaction>
</comment>
<keyword evidence="1" id="KW-0347">Helicase</keyword>
<reference evidence="4" key="2">
    <citation type="submission" date="2022-10" db="EMBL/GenBank/DDBJ databases">
        <authorList>
            <consortium name="ENA_rothamsted_submissions"/>
            <consortium name="culmorum"/>
            <person name="King R."/>
        </authorList>
    </citation>
    <scope>NUCLEOTIDE SEQUENCE</scope>
</reference>
<evidence type="ECO:0000259" key="3">
    <source>
        <dbReference type="Pfam" id="PF05970"/>
    </source>
</evidence>
<comment type="cofactor">
    <cofactor evidence="1">
        <name>Mg(2+)</name>
        <dbReference type="ChEBI" id="CHEBI:18420"/>
    </cofactor>
</comment>
<protein>
    <recommendedName>
        <fullName evidence="1">ATP-dependent DNA helicase</fullName>
        <ecNumber evidence="1">5.6.2.3</ecNumber>
    </recommendedName>
</protein>
<dbReference type="EMBL" id="OU896710">
    <property type="protein sequence ID" value="CAG9820702.1"/>
    <property type="molecule type" value="Genomic_DNA"/>
</dbReference>
<keyword evidence="5" id="KW-1185">Reference proteome</keyword>
<comment type="similarity">
    <text evidence="1">Belongs to the helicase family.</text>
</comment>